<dbReference type="Proteomes" id="UP001155079">
    <property type="component" value="Unassembled WGS sequence"/>
</dbReference>
<accession>A0ABT0V889</accession>
<feature type="domain" description="VWFA" evidence="3">
    <location>
        <begin position="180"/>
        <end position="399"/>
    </location>
</feature>
<keyword evidence="2" id="KW-1133">Transmembrane helix</keyword>
<evidence type="ECO:0000256" key="1">
    <source>
        <dbReference type="SAM" id="MobiDB-lite"/>
    </source>
</evidence>
<protein>
    <submittedName>
        <fullName evidence="4">VWA domain-containing protein</fullName>
    </submittedName>
</protein>
<keyword evidence="5" id="KW-1185">Reference proteome</keyword>
<proteinExistence type="predicted"/>
<organism evidence="4 5">
    <name type="scientific">Ciceribacter sichuanensis</name>
    <dbReference type="NCBI Taxonomy" id="2949647"/>
    <lineage>
        <taxon>Bacteria</taxon>
        <taxon>Pseudomonadati</taxon>
        <taxon>Pseudomonadota</taxon>
        <taxon>Alphaproteobacteria</taxon>
        <taxon>Hyphomicrobiales</taxon>
        <taxon>Rhizobiaceae</taxon>
        <taxon>Ciceribacter</taxon>
    </lineage>
</organism>
<dbReference type="InterPro" id="IPR036465">
    <property type="entry name" value="vWFA_dom_sf"/>
</dbReference>
<name>A0ABT0V889_9HYPH</name>
<dbReference type="Pfam" id="PF00092">
    <property type="entry name" value="VWA"/>
    <property type="match status" value="1"/>
</dbReference>
<dbReference type="Pfam" id="PF13400">
    <property type="entry name" value="Tad"/>
    <property type="match status" value="1"/>
</dbReference>
<dbReference type="InterPro" id="IPR002035">
    <property type="entry name" value="VWF_A"/>
</dbReference>
<dbReference type="EMBL" id="JAMQAY010000002">
    <property type="protein sequence ID" value="MCM2400795.1"/>
    <property type="molecule type" value="Genomic_DNA"/>
</dbReference>
<keyword evidence="2" id="KW-0812">Transmembrane</keyword>
<evidence type="ECO:0000313" key="5">
    <source>
        <dbReference type="Proteomes" id="UP001155079"/>
    </source>
</evidence>
<dbReference type="Gene3D" id="3.40.50.410">
    <property type="entry name" value="von Willebrand factor, type A domain"/>
    <property type="match status" value="1"/>
</dbReference>
<feature type="region of interest" description="Disordered" evidence="1">
    <location>
        <begin position="98"/>
        <end position="117"/>
    </location>
</feature>
<reference evidence="4 5" key="1">
    <citation type="submission" date="2022-06" db="EMBL/GenBank/DDBJ databases">
        <authorList>
            <person name="Sun Q."/>
        </authorList>
    </citation>
    <scope>NUCLEOTIDE SEQUENCE [LARGE SCALE GENOMIC DNA]</scope>
    <source>
        <strain evidence="4 5">S153</strain>
    </source>
</reference>
<evidence type="ECO:0000256" key="2">
    <source>
        <dbReference type="SAM" id="Phobius"/>
    </source>
</evidence>
<dbReference type="InterPro" id="IPR028087">
    <property type="entry name" value="Tad_N"/>
</dbReference>
<dbReference type="SMART" id="SM00327">
    <property type="entry name" value="VWA"/>
    <property type="match status" value="1"/>
</dbReference>
<sequence length="412" mass="43752">MTGSVKRSTVVRRFVSDRNGNFGMMTAILLPVTLAVAGLAMDMTQVIQVRSALQDAADSAALSAASALANDDTMTDAEAIEQAKLFMAAQFFNTNGTTDTSETDAQLGQKQEPQNDLAEGAVASVQRTSGTGKGKTFDVTISGHYDVAMNAFTRLLGYDSMRVSVSSTSQSTTESKNALSMFLVLDRSGSMAEDTTTVNAAQPNETITYDCSTWREKKTCSYTQTNYYTKIEALKLAVADLTTQLDTADPDKMYVRTAAVSYNASMQTATSFEWGTAKALNYVKALTATGGTDSSGAMKEAYTKVTAASEVTAHKTKNGQSSPGKFIVFMTDGDNNYTSADTSTKATCNSAKAASVEIYTVAFMAPTRGKELLSSCATDTSHYYDANSAAELVAAFKEIGEKAAAATTRLTN</sequence>
<dbReference type="RefSeq" id="WP_250944410.1">
    <property type="nucleotide sequence ID" value="NZ_JAMQAY010000002.1"/>
</dbReference>
<evidence type="ECO:0000313" key="4">
    <source>
        <dbReference type="EMBL" id="MCM2400795.1"/>
    </source>
</evidence>
<keyword evidence="2" id="KW-0472">Membrane</keyword>
<comment type="caution">
    <text evidence="4">The sequence shown here is derived from an EMBL/GenBank/DDBJ whole genome shotgun (WGS) entry which is preliminary data.</text>
</comment>
<feature type="transmembrane region" description="Helical" evidence="2">
    <location>
        <begin position="21"/>
        <end position="41"/>
    </location>
</feature>
<gene>
    <name evidence="4" type="ORF">NBH20_06480</name>
</gene>
<dbReference type="SUPFAM" id="SSF53300">
    <property type="entry name" value="vWA-like"/>
    <property type="match status" value="1"/>
</dbReference>
<evidence type="ECO:0000259" key="3">
    <source>
        <dbReference type="PROSITE" id="PS50234"/>
    </source>
</evidence>
<feature type="compositionally biased region" description="Polar residues" evidence="1">
    <location>
        <begin position="98"/>
        <end position="114"/>
    </location>
</feature>
<dbReference type="PROSITE" id="PS50234">
    <property type="entry name" value="VWFA"/>
    <property type="match status" value="1"/>
</dbReference>